<evidence type="ECO:0000256" key="1">
    <source>
        <dbReference type="SAM" id="MobiDB-lite"/>
    </source>
</evidence>
<accession>A0A6C0HQZ9</accession>
<feature type="compositionally biased region" description="Polar residues" evidence="1">
    <location>
        <begin position="351"/>
        <end position="365"/>
    </location>
</feature>
<dbReference type="EMBL" id="MN739998">
    <property type="protein sequence ID" value="QHT82313.1"/>
    <property type="molecule type" value="Genomic_DNA"/>
</dbReference>
<protein>
    <submittedName>
        <fullName evidence="2">Uncharacterized protein</fullName>
    </submittedName>
</protein>
<evidence type="ECO:0000313" key="2">
    <source>
        <dbReference type="EMBL" id="QHT82313.1"/>
    </source>
</evidence>
<reference evidence="2" key="1">
    <citation type="journal article" date="2020" name="Nature">
        <title>Giant virus diversity and host interactions through global metagenomics.</title>
        <authorList>
            <person name="Schulz F."/>
            <person name="Roux S."/>
            <person name="Paez-Espino D."/>
            <person name="Jungbluth S."/>
            <person name="Walsh D.A."/>
            <person name="Denef V.J."/>
            <person name="McMahon K.D."/>
            <person name="Konstantinidis K.T."/>
            <person name="Eloe-Fadrosh E.A."/>
            <person name="Kyrpides N.C."/>
            <person name="Woyke T."/>
        </authorList>
    </citation>
    <scope>NUCLEOTIDE SEQUENCE</scope>
    <source>
        <strain evidence="2">GVMAG-M-3300023184-161</strain>
    </source>
</reference>
<name>A0A6C0HQZ9_9ZZZZ</name>
<organism evidence="2">
    <name type="scientific">viral metagenome</name>
    <dbReference type="NCBI Taxonomy" id="1070528"/>
    <lineage>
        <taxon>unclassified sequences</taxon>
        <taxon>metagenomes</taxon>
        <taxon>organismal metagenomes</taxon>
    </lineage>
</organism>
<proteinExistence type="predicted"/>
<dbReference type="AlphaFoldDB" id="A0A6C0HQZ9"/>
<feature type="region of interest" description="Disordered" evidence="1">
    <location>
        <begin position="168"/>
        <end position="190"/>
    </location>
</feature>
<feature type="region of interest" description="Disordered" evidence="1">
    <location>
        <begin position="336"/>
        <end position="387"/>
    </location>
</feature>
<sequence length="387" mass="44028">MSGVNENEKVKTDNKKTLKDLHKAVVDFTNDILTTFPEENNNISPELKEILARDYVLNDTMNLILSHLKPVYMERFFDILYQTKDIYTQHLFFLPGIDFHRIWNDSNLSDNSREMIWRYIQLILLTLVSLTDNSSDFGASSKLFENINDEEFNKKIKETIDKMQEVFSKTPGESDGSSDNKPNISLEDLPNPEDIREHLNGMMNGKLGNLAREIAQETASDLAADMGNPESLNDVFKTLLQNPSKMMGLIKKVGDKLDTKMKSGDMKESDMLSEANEILQKMKLMPCMGNIEEMLSKMGMGNMMPCGSKMNVDAMQSSLNSKIKTSRERDRLLSVLDQRNSQRAMERPIGTSLSATTTITQNQCTSKEEQGLPHQYAKSNKKNKKRL</sequence>